<evidence type="ECO:0000256" key="1">
    <source>
        <dbReference type="SAM" id="SignalP"/>
    </source>
</evidence>
<dbReference type="Gene3D" id="3.40.50.1980">
    <property type="entry name" value="Nitrogenase molybdenum iron protein domain"/>
    <property type="match status" value="1"/>
</dbReference>
<feature type="chain" id="PRO_5047309621" evidence="1">
    <location>
        <begin position="24"/>
        <end position="265"/>
    </location>
</feature>
<keyword evidence="3" id="KW-1185">Reference proteome</keyword>
<gene>
    <name evidence="2" type="ORF">IHV77_04640</name>
</gene>
<dbReference type="Proteomes" id="UP000663069">
    <property type="component" value="Chromosome"/>
</dbReference>
<dbReference type="RefSeq" id="WP_194812944.1">
    <property type="nucleotide sequence ID" value="NZ_CP063056.1"/>
</dbReference>
<reference evidence="2 3" key="1">
    <citation type="submission" date="2020-10" db="EMBL/GenBank/DDBJ databases">
        <title>Genome Sequencing of Rodentibacter spp. strain DSM111151.</title>
        <authorList>
            <person name="Benga L."/>
            <person name="Lautwein T."/>
        </authorList>
    </citation>
    <scope>NUCLEOTIDE SEQUENCE [LARGE SCALE GENOMIC DNA]</scope>
    <source>
        <strain evidence="2 3">DSM 111151</strain>
    </source>
</reference>
<name>A0ABX6V032_9PAST</name>
<evidence type="ECO:0000313" key="2">
    <source>
        <dbReference type="EMBL" id="QPB43384.1"/>
    </source>
</evidence>
<keyword evidence="2" id="KW-0675">Receptor</keyword>
<keyword evidence="1" id="KW-0732">Signal</keyword>
<organism evidence="2 3">
    <name type="scientific">Rodentibacter haemolyticus</name>
    <dbReference type="NCBI Taxonomy" id="2778911"/>
    <lineage>
        <taxon>Bacteria</taxon>
        <taxon>Pseudomonadati</taxon>
        <taxon>Pseudomonadota</taxon>
        <taxon>Gammaproteobacteria</taxon>
        <taxon>Pasteurellales</taxon>
        <taxon>Pasteurellaceae</taxon>
        <taxon>Rodentibacter</taxon>
    </lineage>
</organism>
<accession>A0ABX6V032</accession>
<proteinExistence type="predicted"/>
<sequence length="265" mass="30635">MLYPKFNISVFLTALFLSFSAYAEQFVSLTLCSDRLLIEIARPEQIAAMSPYSKKPLMMLDKLNVDKPIVEPNLTELLPYLDKTILLNENFYPQLVESLKRLGVKIIPVNDSPQTPDELFKFILQLGEITRNQEHAKKLVLKLKSKNFNLNQTLTDTLMVSDTGVAESYLPQYPVLLNLLGLQPLKTPLTLQNFSLEKVLLAQPHFLIRQTDNRGYNLQAEWLSHPVLQHFFRNRPLVTIPLKYTYCFDHGIWQGAEKIYRQVKQ</sequence>
<feature type="signal peptide" evidence="1">
    <location>
        <begin position="1"/>
        <end position="23"/>
    </location>
</feature>
<evidence type="ECO:0000313" key="3">
    <source>
        <dbReference type="Proteomes" id="UP000663069"/>
    </source>
</evidence>
<dbReference type="SUPFAM" id="SSF53807">
    <property type="entry name" value="Helical backbone' metal receptor"/>
    <property type="match status" value="1"/>
</dbReference>
<dbReference type="EMBL" id="CP063056">
    <property type="protein sequence ID" value="QPB43384.1"/>
    <property type="molecule type" value="Genomic_DNA"/>
</dbReference>
<protein>
    <submittedName>
        <fullName evidence="2">Helical backbone metal receptor</fullName>
    </submittedName>
</protein>